<feature type="compositionally biased region" description="Basic and acidic residues" evidence="1">
    <location>
        <begin position="1"/>
        <end position="23"/>
    </location>
</feature>
<dbReference type="AlphaFoldDB" id="A0A3A2ZAS8"/>
<proteinExistence type="predicted"/>
<evidence type="ECO:0000313" key="3">
    <source>
        <dbReference type="EMBL" id="RJE20212.1"/>
    </source>
</evidence>
<feature type="domain" description="RING zinc finger-like" evidence="2">
    <location>
        <begin position="207"/>
        <end position="280"/>
    </location>
</feature>
<feature type="compositionally biased region" description="Polar residues" evidence="1">
    <location>
        <begin position="58"/>
        <end position="77"/>
    </location>
</feature>
<sequence length="295" mass="32068">MKHERHKSREYGRRPSLGDRKALSAEPQTAAWAQGKRWEDLIEAATSATEADDERYSEVSSPQHDVASSQLISQAGRSPTIPPLISNITSAPAMSKNRSSLPPAFQSAAGLPPPRALQTHSYTASPLHKALTPPPFESHRGRDNDLEPFPSIESLDSLPPSSGKLPSMRPAANSDSSPLGLFPPAQRQQHRYSNPTPSTHQNRDVQIYCANCRRPWSLSESYACTECISAVCRECVGMFISSPPTSFSNVTSSPGSAMGNGNSITHAPTSYPSPRGCPRCRTVGGKWKAFQLDFR</sequence>
<feature type="compositionally biased region" description="Polar residues" evidence="1">
    <location>
        <begin position="86"/>
        <end position="100"/>
    </location>
</feature>
<dbReference type="Proteomes" id="UP000266188">
    <property type="component" value="Unassembled WGS sequence"/>
</dbReference>
<name>A0A3A2ZAS8_9EURO</name>
<dbReference type="STRING" id="2070753.A0A3A2ZAS8"/>
<dbReference type="OrthoDB" id="5405791at2759"/>
<feature type="compositionally biased region" description="Polar residues" evidence="1">
    <location>
        <begin position="191"/>
        <end position="200"/>
    </location>
</feature>
<dbReference type="EMBL" id="MVGC01000328">
    <property type="protein sequence ID" value="RJE20212.1"/>
    <property type="molecule type" value="Genomic_DNA"/>
</dbReference>
<feature type="region of interest" description="Disordered" evidence="1">
    <location>
        <begin position="1"/>
        <end position="201"/>
    </location>
</feature>
<dbReference type="Pfam" id="PF25080">
    <property type="entry name" value="zf_RING-like"/>
    <property type="match status" value="1"/>
</dbReference>
<evidence type="ECO:0000256" key="1">
    <source>
        <dbReference type="SAM" id="MobiDB-lite"/>
    </source>
</evidence>
<reference evidence="4" key="1">
    <citation type="submission" date="2017-02" db="EMBL/GenBank/DDBJ databases">
        <authorList>
            <person name="Tafer H."/>
            <person name="Lopandic K."/>
        </authorList>
    </citation>
    <scope>NUCLEOTIDE SEQUENCE [LARGE SCALE GENOMIC DNA]</scope>
    <source>
        <strain evidence="4">CBS 366.77</strain>
    </source>
</reference>
<accession>A0A3A2ZAS8</accession>
<evidence type="ECO:0000313" key="4">
    <source>
        <dbReference type="Proteomes" id="UP000266188"/>
    </source>
</evidence>
<evidence type="ECO:0000259" key="2">
    <source>
        <dbReference type="Pfam" id="PF25080"/>
    </source>
</evidence>
<comment type="caution">
    <text evidence="3">The sequence shown here is derived from an EMBL/GenBank/DDBJ whole genome shotgun (WGS) entry which is preliminary data.</text>
</comment>
<protein>
    <submittedName>
        <fullName evidence="3">Transcription factor RfeD</fullName>
    </submittedName>
</protein>
<organism evidence="3 4">
    <name type="scientific">Aspergillus sclerotialis</name>
    <dbReference type="NCBI Taxonomy" id="2070753"/>
    <lineage>
        <taxon>Eukaryota</taxon>
        <taxon>Fungi</taxon>
        <taxon>Dikarya</taxon>
        <taxon>Ascomycota</taxon>
        <taxon>Pezizomycotina</taxon>
        <taxon>Eurotiomycetes</taxon>
        <taxon>Eurotiomycetidae</taxon>
        <taxon>Eurotiales</taxon>
        <taxon>Aspergillaceae</taxon>
        <taxon>Aspergillus</taxon>
        <taxon>Aspergillus subgen. Polypaecilum</taxon>
    </lineage>
</organism>
<keyword evidence="4" id="KW-1185">Reference proteome</keyword>
<gene>
    <name evidence="3" type="ORF">PHISCL_07451</name>
</gene>
<dbReference type="InterPro" id="IPR056929">
    <property type="entry name" value="Znf_RING-like"/>
</dbReference>